<evidence type="ECO:0008006" key="10">
    <source>
        <dbReference type="Google" id="ProtNLM"/>
    </source>
</evidence>
<feature type="DNA-binding region" description="OmpR/PhoB-type" evidence="5">
    <location>
        <begin position="124"/>
        <end position="224"/>
    </location>
</feature>
<dbReference type="InterPro" id="IPR039420">
    <property type="entry name" value="WalR-like"/>
</dbReference>
<evidence type="ECO:0000259" key="7">
    <source>
        <dbReference type="PROSITE" id="PS51755"/>
    </source>
</evidence>
<evidence type="ECO:0000256" key="3">
    <source>
        <dbReference type="ARBA" id="ARBA00023125"/>
    </source>
</evidence>
<comment type="caution">
    <text evidence="8">The sequence shown here is derived from an EMBL/GenBank/DDBJ whole genome shotgun (WGS) entry which is preliminary data.</text>
</comment>
<dbReference type="InterPro" id="IPR011006">
    <property type="entry name" value="CheY-like_superfamily"/>
</dbReference>
<protein>
    <recommendedName>
        <fullName evidence="10">DNA-binding response regulator</fullName>
    </recommendedName>
</protein>
<dbReference type="CDD" id="cd00383">
    <property type="entry name" value="trans_reg_C"/>
    <property type="match status" value="1"/>
</dbReference>
<evidence type="ECO:0000256" key="2">
    <source>
        <dbReference type="ARBA" id="ARBA00023012"/>
    </source>
</evidence>
<reference evidence="8 9" key="1">
    <citation type="submission" date="2017-03" db="EMBL/GenBank/DDBJ databases">
        <title>Draft Genome sequence of Marispirochaeta sp. strain JC444.</title>
        <authorList>
            <person name="Shivani Y."/>
            <person name="Subhash Y."/>
            <person name="Sasikala C."/>
            <person name="Ramana C."/>
        </authorList>
    </citation>
    <scope>NUCLEOTIDE SEQUENCE [LARGE SCALE GENOMIC DNA]</scope>
    <source>
        <strain evidence="8 9">JC444</strain>
    </source>
</reference>
<dbReference type="Proteomes" id="UP000192343">
    <property type="component" value="Unassembled WGS sequence"/>
</dbReference>
<dbReference type="InterPro" id="IPR001789">
    <property type="entry name" value="Sig_transdc_resp-reg_receiver"/>
</dbReference>
<dbReference type="GO" id="GO:0006355">
    <property type="term" value="P:regulation of DNA-templated transcription"/>
    <property type="evidence" value="ECO:0007669"/>
    <property type="project" value="InterPro"/>
</dbReference>
<feature type="domain" description="Response regulatory" evidence="6">
    <location>
        <begin position="4"/>
        <end position="118"/>
    </location>
</feature>
<dbReference type="GO" id="GO:0000156">
    <property type="term" value="F:phosphorelay response regulator activity"/>
    <property type="evidence" value="ECO:0007669"/>
    <property type="project" value="TreeGrafter"/>
</dbReference>
<dbReference type="PANTHER" id="PTHR48111:SF40">
    <property type="entry name" value="PHOSPHATE REGULON TRANSCRIPTIONAL REGULATORY PROTEIN PHOB"/>
    <property type="match status" value="1"/>
</dbReference>
<keyword evidence="9" id="KW-1185">Reference proteome</keyword>
<proteinExistence type="predicted"/>
<dbReference type="RefSeq" id="WP_083047498.1">
    <property type="nucleotide sequence ID" value="NZ_MWQY01000001.1"/>
</dbReference>
<dbReference type="CDD" id="cd17574">
    <property type="entry name" value="REC_OmpR"/>
    <property type="match status" value="1"/>
</dbReference>
<dbReference type="SUPFAM" id="SSF46894">
    <property type="entry name" value="C-terminal effector domain of the bipartite response regulators"/>
    <property type="match status" value="1"/>
</dbReference>
<dbReference type="AlphaFoldDB" id="A0A1Y1S4F2"/>
<keyword evidence="1 4" id="KW-0597">Phosphoprotein</keyword>
<dbReference type="InterPro" id="IPR036388">
    <property type="entry name" value="WH-like_DNA-bd_sf"/>
</dbReference>
<dbReference type="InterPro" id="IPR016032">
    <property type="entry name" value="Sig_transdc_resp-reg_C-effctor"/>
</dbReference>
<evidence type="ECO:0000259" key="6">
    <source>
        <dbReference type="PROSITE" id="PS50110"/>
    </source>
</evidence>
<feature type="modified residue" description="4-aspartylphosphate" evidence="4">
    <location>
        <position position="55"/>
    </location>
</feature>
<organism evidence="8 9">
    <name type="scientific">Marispirochaeta aestuarii</name>
    <dbReference type="NCBI Taxonomy" id="1963862"/>
    <lineage>
        <taxon>Bacteria</taxon>
        <taxon>Pseudomonadati</taxon>
        <taxon>Spirochaetota</taxon>
        <taxon>Spirochaetia</taxon>
        <taxon>Spirochaetales</taxon>
        <taxon>Spirochaetaceae</taxon>
        <taxon>Marispirochaeta</taxon>
    </lineage>
</organism>
<dbReference type="STRING" id="1963862.B4O97_01205"/>
<dbReference type="PROSITE" id="PS50110">
    <property type="entry name" value="RESPONSE_REGULATORY"/>
    <property type="match status" value="1"/>
</dbReference>
<dbReference type="InterPro" id="IPR001867">
    <property type="entry name" value="OmpR/PhoB-type_DNA-bd"/>
</dbReference>
<evidence type="ECO:0000256" key="4">
    <source>
        <dbReference type="PROSITE-ProRule" id="PRU00169"/>
    </source>
</evidence>
<evidence type="ECO:0000256" key="5">
    <source>
        <dbReference type="PROSITE-ProRule" id="PRU01091"/>
    </source>
</evidence>
<dbReference type="GO" id="GO:0000976">
    <property type="term" value="F:transcription cis-regulatory region binding"/>
    <property type="evidence" value="ECO:0007669"/>
    <property type="project" value="TreeGrafter"/>
</dbReference>
<gene>
    <name evidence="8" type="ORF">B4O97_01205</name>
</gene>
<dbReference type="PANTHER" id="PTHR48111">
    <property type="entry name" value="REGULATOR OF RPOS"/>
    <property type="match status" value="1"/>
</dbReference>
<sequence length="228" mass="25687">MYGFCLIVEDEDSTALRIKDALSRSGLDFAVSRVSEGSRALEILQTRPPKLVLLDLILPDMDGYQVGRKCMEEGIPFLIISSRTLPMEVALGLNIGAEDYVGKPFDTLELAARIRRVFRRIEPSAEQNLPRVRIDSSRRSVFVEGREVELTPKELKILGLLADRRGAYVSSEELARRLDYREAGSEALQAVRVNIRRLRAKLEPDPSRPRYILNRWGAGYALAGSRQS</sequence>
<dbReference type="PROSITE" id="PS51755">
    <property type="entry name" value="OMPR_PHOB"/>
    <property type="match status" value="1"/>
</dbReference>
<dbReference type="GO" id="GO:0005829">
    <property type="term" value="C:cytosol"/>
    <property type="evidence" value="ECO:0007669"/>
    <property type="project" value="TreeGrafter"/>
</dbReference>
<keyword evidence="3 5" id="KW-0238">DNA-binding</keyword>
<dbReference type="Pfam" id="PF00486">
    <property type="entry name" value="Trans_reg_C"/>
    <property type="match status" value="1"/>
</dbReference>
<dbReference type="OrthoDB" id="9800897at2"/>
<dbReference type="Pfam" id="PF00072">
    <property type="entry name" value="Response_reg"/>
    <property type="match status" value="1"/>
</dbReference>
<dbReference type="GO" id="GO:0032993">
    <property type="term" value="C:protein-DNA complex"/>
    <property type="evidence" value="ECO:0007669"/>
    <property type="project" value="TreeGrafter"/>
</dbReference>
<dbReference type="SUPFAM" id="SSF52172">
    <property type="entry name" value="CheY-like"/>
    <property type="match status" value="1"/>
</dbReference>
<dbReference type="Gene3D" id="6.10.250.690">
    <property type="match status" value="1"/>
</dbReference>
<evidence type="ECO:0000313" key="8">
    <source>
        <dbReference type="EMBL" id="ORC38404.1"/>
    </source>
</evidence>
<keyword evidence="2" id="KW-0902">Two-component regulatory system</keyword>
<feature type="domain" description="OmpR/PhoB-type" evidence="7">
    <location>
        <begin position="124"/>
        <end position="224"/>
    </location>
</feature>
<dbReference type="Gene3D" id="3.40.50.2300">
    <property type="match status" value="1"/>
</dbReference>
<dbReference type="SMART" id="SM00448">
    <property type="entry name" value="REC"/>
    <property type="match status" value="1"/>
</dbReference>
<accession>A0A1Y1S4F2</accession>
<evidence type="ECO:0000313" key="9">
    <source>
        <dbReference type="Proteomes" id="UP000192343"/>
    </source>
</evidence>
<dbReference type="Gene3D" id="1.10.10.10">
    <property type="entry name" value="Winged helix-like DNA-binding domain superfamily/Winged helix DNA-binding domain"/>
    <property type="match status" value="1"/>
</dbReference>
<name>A0A1Y1S4F2_9SPIO</name>
<dbReference type="EMBL" id="MWQY01000001">
    <property type="protein sequence ID" value="ORC38404.1"/>
    <property type="molecule type" value="Genomic_DNA"/>
</dbReference>
<dbReference type="SMART" id="SM00862">
    <property type="entry name" value="Trans_reg_C"/>
    <property type="match status" value="1"/>
</dbReference>
<evidence type="ECO:0000256" key="1">
    <source>
        <dbReference type="ARBA" id="ARBA00022553"/>
    </source>
</evidence>